<organism evidence="2 3">
    <name type="scientific">Bacteroides coprosuis DSM 18011</name>
    <dbReference type="NCBI Taxonomy" id="679937"/>
    <lineage>
        <taxon>Bacteria</taxon>
        <taxon>Pseudomonadati</taxon>
        <taxon>Bacteroidota</taxon>
        <taxon>Bacteroidia</taxon>
        <taxon>Bacteroidales</taxon>
        <taxon>Bacteroidaceae</taxon>
        <taxon>Bacteroides</taxon>
    </lineage>
</organism>
<dbReference type="STRING" id="679937.Bcop_1088"/>
<evidence type="ECO:0000313" key="3">
    <source>
        <dbReference type="Proteomes" id="UP000018439"/>
    </source>
</evidence>
<reference evidence="2 3" key="1">
    <citation type="journal article" date="2011" name="Stand. Genomic Sci.">
        <title>Non-contiguous finished genome sequence of Bacteroides coprosuis type strain (PC139).</title>
        <authorList>
            <person name="Land M."/>
            <person name="Held B."/>
            <person name="Gronow S."/>
            <person name="Abt B."/>
            <person name="Lucas S."/>
            <person name="Del Rio T.G."/>
            <person name="Nolan M."/>
            <person name="Tice H."/>
            <person name="Cheng J.F."/>
            <person name="Pitluck S."/>
            <person name="Liolios K."/>
            <person name="Pagani I."/>
            <person name="Ivanova N."/>
            <person name="Mavromatis K."/>
            <person name="Mikhailova N."/>
            <person name="Pati A."/>
            <person name="Tapia R."/>
            <person name="Han C."/>
            <person name="Goodwin L."/>
            <person name="Chen A."/>
            <person name="Palaniappan K."/>
            <person name="Hauser L."/>
            <person name="Brambilla E.M."/>
            <person name="Rohde M."/>
            <person name="Goker M."/>
            <person name="Detter J.C."/>
            <person name="Woyke T."/>
            <person name="Bristow J."/>
            <person name="Eisen J.A."/>
            <person name="Markowitz V."/>
            <person name="Hugenholtz P."/>
            <person name="Kyrpides N.C."/>
            <person name="Klenk H.P."/>
            <person name="Lapidus A."/>
        </authorList>
    </citation>
    <scope>NUCLEOTIDE SEQUENCE</scope>
    <source>
        <strain evidence="2 3">DSM 18011</strain>
    </source>
</reference>
<evidence type="ECO:0000259" key="1">
    <source>
        <dbReference type="PROSITE" id="PS51186"/>
    </source>
</evidence>
<keyword evidence="3" id="KW-1185">Reference proteome</keyword>
<accession>F3ZTR4</accession>
<sequence>MKWVIVFYHPLFLCIDCLSMIDYFKNKLSLAVNLILDNMDIQPRWVLKSFAELTTEELYQILQKRQDVFILEQNCHYPDLDDKDRQTLHLLGYVENKLIAYARLFPSGMLFENQASFGRVLVVKDSRRLKLGKKLVQEIIRVLEHDLKEKEIKIEAQLYLQRFYEEFGFIAEGKVFLDAGIDHIMMSKII</sequence>
<dbReference type="PROSITE" id="PS51186">
    <property type="entry name" value="GNAT"/>
    <property type="match status" value="1"/>
</dbReference>
<dbReference type="EMBL" id="CM001167">
    <property type="protein sequence ID" value="EGJ71295.1"/>
    <property type="molecule type" value="Genomic_DNA"/>
</dbReference>
<dbReference type="SUPFAM" id="SSF55729">
    <property type="entry name" value="Acyl-CoA N-acyltransferases (Nat)"/>
    <property type="match status" value="1"/>
</dbReference>
<evidence type="ECO:0000313" key="2">
    <source>
        <dbReference type="EMBL" id="EGJ71295.1"/>
    </source>
</evidence>
<dbReference type="InterPro" id="IPR016181">
    <property type="entry name" value="Acyl_CoA_acyltransferase"/>
</dbReference>
<protein>
    <submittedName>
        <fullName evidence="2">GCN5-related N-acetyltransferase</fullName>
    </submittedName>
</protein>
<dbReference type="Pfam" id="PF13673">
    <property type="entry name" value="Acetyltransf_10"/>
    <property type="match status" value="1"/>
</dbReference>
<dbReference type="InterPro" id="IPR000182">
    <property type="entry name" value="GNAT_dom"/>
</dbReference>
<dbReference type="Proteomes" id="UP000018439">
    <property type="component" value="Chromosome"/>
</dbReference>
<dbReference type="Gene3D" id="3.40.630.30">
    <property type="match status" value="1"/>
</dbReference>
<dbReference type="eggNOG" id="COG2153">
    <property type="taxonomic scope" value="Bacteria"/>
</dbReference>
<gene>
    <name evidence="2" type="ORF">Bcop_1088</name>
</gene>
<dbReference type="AlphaFoldDB" id="F3ZTR4"/>
<proteinExistence type="predicted"/>
<name>F3ZTR4_9BACE</name>
<keyword evidence="2" id="KW-0808">Transferase</keyword>
<dbReference type="HOGENOM" id="CLU_056607_3_0_10"/>
<dbReference type="GO" id="GO:0016747">
    <property type="term" value="F:acyltransferase activity, transferring groups other than amino-acyl groups"/>
    <property type="evidence" value="ECO:0007669"/>
    <property type="project" value="InterPro"/>
</dbReference>
<feature type="domain" description="N-acetyltransferase" evidence="1">
    <location>
        <begin position="48"/>
        <end position="190"/>
    </location>
</feature>